<protein>
    <submittedName>
        <fullName evidence="7">Thymus-specific serine protease-like</fullName>
    </submittedName>
</protein>
<keyword evidence="5" id="KW-0325">Glycoprotein</keyword>
<proteinExistence type="inferred from homology"/>
<sequence length="84" mass="9615">MGVMSTNLYYRGFNVRGSKIIFSSGSFDPWHILGITKDISKDLPAIFIKGEGHCSDLSERRDTDSAELIQAREKIFHILQKWLK</sequence>
<evidence type="ECO:0000256" key="1">
    <source>
        <dbReference type="ARBA" id="ARBA00011079"/>
    </source>
</evidence>
<keyword evidence="3" id="KW-0732">Signal</keyword>
<evidence type="ECO:0000256" key="3">
    <source>
        <dbReference type="ARBA" id="ARBA00022729"/>
    </source>
</evidence>
<dbReference type="InterPro" id="IPR008758">
    <property type="entry name" value="Peptidase_S28"/>
</dbReference>
<keyword evidence="6" id="KW-1185">Reference proteome</keyword>
<dbReference type="GO" id="GO:0070008">
    <property type="term" value="F:serine-type exopeptidase activity"/>
    <property type="evidence" value="ECO:0007669"/>
    <property type="project" value="InterPro"/>
</dbReference>
<dbReference type="AlphaFoldDB" id="A0A2Y9RL65"/>
<dbReference type="Gene3D" id="3.40.50.1820">
    <property type="entry name" value="alpha/beta hydrolase"/>
    <property type="match status" value="1"/>
</dbReference>
<dbReference type="KEGG" id="tmu:105756748"/>
<evidence type="ECO:0000313" key="7">
    <source>
        <dbReference type="RefSeq" id="XP_023595885.1"/>
    </source>
</evidence>
<dbReference type="InParanoid" id="A0A2Y9RL65"/>
<evidence type="ECO:0000256" key="2">
    <source>
        <dbReference type="ARBA" id="ARBA00022670"/>
    </source>
</evidence>
<keyword evidence="2" id="KW-0645">Protease</keyword>
<evidence type="ECO:0000256" key="5">
    <source>
        <dbReference type="ARBA" id="ARBA00023180"/>
    </source>
</evidence>
<dbReference type="PANTHER" id="PTHR11010:SF117">
    <property type="entry name" value="SERINE PROTEASE 16"/>
    <property type="match status" value="1"/>
</dbReference>
<evidence type="ECO:0000256" key="4">
    <source>
        <dbReference type="ARBA" id="ARBA00022801"/>
    </source>
</evidence>
<dbReference type="Proteomes" id="UP000248480">
    <property type="component" value="Unplaced"/>
</dbReference>
<dbReference type="GeneID" id="105756748"/>
<dbReference type="InterPro" id="IPR029058">
    <property type="entry name" value="AB_hydrolase_fold"/>
</dbReference>
<dbReference type="GO" id="GO:0008239">
    <property type="term" value="F:dipeptidyl-peptidase activity"/>
    <property type="evidence" value="ECO:0007669"/>
    <property type="project" value="TreeGrafter"/>
</dbReference>
<comment type="similarity">
    <text evidence="1">Belongs to the peptidase S28 family.</text>
</comment>
<dbReference type="GO" id="GO:0006508">
    <property type="term" value="P:proteolysis"/>
    <property type="evidence" value="ECO:0007669"/>
    <property type="project" value="UniProtKB-KW"/>
</dbReference>
<dbReference type="PANTHER" id="PTHR11010">
    <property type="entry name" value="PROTEASE S28 PRO-X CARBOXYPEPTIDASE-RELATED"/>
    <property type="match status" value="1"/>
</dbReference>
<organism evidence="6 7">
    <name type="scientific">Trichechus manatus latirostris</name>
    <name type="common">Florida manatee</name>
    <dbReference type="NCBI Taxonomy" id="127582"/>
    <lineage>
        <taxon>Eukaryota</taxon>
        <taxon>Metazoa</taxon>
        <taxon>Chordata</taxon>
        <taxon>Craniata</taxon>
        <taxon>Vertebrata</taxon>
        <taxon>Euteleostomi</taxon>
        <taxon>Mammalia</taxon>
        <taxon>Eutheria</taxon>
        <taxon>Afrotheria</taxon>
        <taxon>Sirenia</taxon>
        <taxon>Trichechidae</taxon>
        <taxon>Trichechus</taxon>
    </lineage>
</organism>
<reference evidence="7" key="1">
    <citation type="submission" date="2025-08" db="UniProtKB">
        <authorList>
            <consortium name="RefSeq"/>
        </authorList>
    </citation>
    <scope>IDENTIFICATION</scope>
</reference>
<accession>A0A2Y9RL65</accession>
<evidence type="ECO:0000313" key="6">
    <source>
        <dbReference type="Proteomes" id="UP000248480"/>
    </source>
</evidence>
<dbReference type="RefSeq" id="XP_023595885.1">
    <property type="nucleotide sequence ID" value="XM_023740117.1"/>
</dbReference>
<gene>
    <name evidence="7" type="primary">LOC105756748</name>
</gene>
<keyword evidence="4" id="KW-0378">Hydrolase</keyword>
<dbReference type="Pfam" id="PF05577">
    <property type="entry name" value="Peptidase_S28"/>
    <property type="match status" value="1"/>
</dbReference>
<name>A0A2Y9RL65_TRIMA</name>